<evidence type="ECO:0000256" key="1">
    <source>
        <dbReference type="SAM" id="MobiDB-lite"/>
    </source>
</evidence>
<dbReference type="Proteomes" id="UP000278143">
    <property type="component" value="Unassembled WGS sequence"/>
</dbReference>
<proteinExistence type="predicted"/>
<protein>
    <submittedName>
        <fullName evidence="2">Uncharacterized protein</fullName>
    </submittedName>
</protein>
<accession>A0A4P9YV61</accession>
<feature type="region of interest" description="Disordered" evidence="1">
    <location>
        <begin position="273"/>
        <end position="295"/>
    </location>
</feature>
<feature type="region of interest" description="Disordered" evidence="1">
    <location>
        <begin position="1"/>
        <end position="36"/>
    </location>
</feature>
<keyword evidence="3" id="KW-1185">Reference proteome</keyword>
<name>A0A4P9YV61_9FUNG</name>
<sequence length="295" mass="30917">MSVSKAGLAMQPWSASADSTHQQPLQQLSLSRAPPPNAPPEIIDFFASIEEEQRFLDQNPALVESAVANTGHNPFHGQTPVAYQPYNPFRQTLLITDGQPASSSSLSSGQMAANPFGGGMGATGFDASSASSSFNPQLNGLDLAVVSSQHGMGASSASSSRLAVPAAEFNPFGGTTMMAAAAAAADRNYAASNYTASSVYTAASSTSTSPENSPWALAPYRGPPATTGRIRESLNPFLLSSPAAAASTSWLPSTASSFGNSNSGNIHMNHYYQQPQQQQQQHPHQQQQQNIPNLF</sequence>
<dbReference type="EMBL" id="KZ990606">
    <property type="protein sequence ID" value="RKP23887.1"/>
    <property type="molecule type" value="Genomic_DNA"/>
</dbReference>
<reference evidence="3" key="1">
    <citation type="journal article" date="2018" name="Nat. Microbiol.">
        <title>Leveraging single-cell genomics to expand the fungal tree of life.</title>
        <authorList>
            <person name="Ahrendt S.R."/>
            <person name="Quandt C.A."/>
            <person name="Ciobanu D."/>
            <person name="Clum A."/>
            <person name="Salamov A."/>
            <person name="Andreopoulos B."/>
            <person name="Cheng J.F."/>
            <person name="Woyke T."/>
            <person name="Pelin A."/>
            <person name="Henrissat B."/>
            <person name="Reynolds N.K."/>
            <person name="Benny G.L."/>
            <person name="Smith M.E."/>
            <person name="James T.Y."/>
            <person name="Grigoriev I.V."/>
        </authorList>
    </citation>
    <scope>NUCLEOTIDE SEQUENCE [LARGE SCALE GENOMIC DNA]</scope>
    <source>
        <strain evidence="3">Benny S71-1</strain>
    </source>
</reference>
<feature type="compositionally biased region" description="Low complexity" evidence="1">
    <location>
        <begin position="273"/>
        <end position="289"/>
    </location>
</feature>
<gene>
    <name evidence="2" type="ORF">SYNPS1DRAFT_30351</name>
</gene>
<dbReference type="OrthoDB" id="10522382at2759"/>
<dbReference type="AlphaFoldDB" id="A0A4P9YV61"/>
<evidence type="ECO:0000313" key="3">
    <source>
        <dbReference type="Proteomes" id="UP000278143"/>
    </source>
</evidence>
<evidence type="ECO:0000313" key="2">
    <source>
        <dbReference type="EMBL" id="RKP23887.1"/>
    </source>
</evidence>
<organism evidence="2 3">
    <name type="scientific">Syncephalis pseudoplumigaleata</name>
    <dbReference type="NCBI Taxonomy" id="1712513"/>
    <lineage>
        <taxon>Eukaryota</taxon>
        <taxon>Fungi</taxon>
        <taxon>Fungi incertae sedis</taxon>
        <taxon>Zoopagomycota</taxon>
        <taxon>Zoopagomycotina</taxon>
        <taxon>Zoopagomycetes</taxon>
        <taxon>Zoopagales</taxon>
        <taxon>Piptocephalidaceae</taxon>
        <taxon>Syncephalis</taxon>
    </lineage>
</organism>
<feature type="compositionally biased region" description="Polar residues" evidence="1">
    <location>
        <begin position="13"/>
        <end position="30"/>
    </location>
</feature>